<keyword evidence="1" id="KW-1133">Transmembrane helix</keyword>
<evidence type="ECO:0000313" key="3">
    <source>
        <dbReference type="Proteomes" id="UP001235343"/>
    </source>
</evidence>
<dbReference type="Proteomes" id="UP001235343">
    <property type="component" value="Unassembled WGS sequence"/>
</dbReference>
<organism evidence="2 3">
    <name type="scientific">Aquibacillus rhizosphaerae</name>
    <dbReference type="NCBI Taxonomy" id="3051431"/>
    <lineage>
        <taxon>Bacteria</taxon>
        <taxon>Bacillati</taxon>
        <taxon>Bacillota</taxon>
        <taxon>Bacilli</taxon>
        <taxon>Bacillales</taxon>
        <taxon>Bacillaceae</taxon>
        <taxon>Aquibacillus</taxon>
    </lineage>
</organism>
<comment type="caution">
    <text evidence="2">The sequence shown here is derived from an EMBL/GenBank/DDBJ whole genome shotgun (WGS) entry which is preliminary data.</text>
</comment>
<dbReference type="InterPro" id="IPR021359">
    <property type="entry name" value="DUF2812"/>
</dbReference>
<evidence type="ECO:0000256" key="1">
    <source>
        <dbReference type="SAM" id="Phobius"/>
    </source>
</evidence>
<dbReference type="RefSeq" id="WP_285934035.1">
    <property type="nucleotide sequence ID" value="NZ_JASTZU010000063.1"/>
</dbReference>
<sequence length="173" mass="20964">MNKRVFKLFFVWQDESEEQWLSSMAEKGWIFKKYMLFYYIFEKKSPANYLYKLDYRTNYSNFKSYQALFEEAGWKYVTSYLGWHYFRGKKAEVFTEELYSDQDSLIGKYRRVLQTLLTVLLAILVLNIPPLFYVPKHIQWYLLLLPVLSIILFVLAIILIQKKIKRVSETKML</sequence>
<accession>A0ABT7LA42</accession>
<keyword evidence="1" id="KW-0472">Membrane</keyword>
<proteinExistence type="predicted"/>
<gene>
    <name evidence="2" type="ORF">QQS35_20115</name>
</gene>
<name>A0ABT7LA42_9BACI</name>
<keyword evidence="1" id="KW-0812">Transmembrane</keyword>
<feature type="transmembrane region" description="Helical" evidence="1">
    <location>
        <begin position="112"/>
        <end position="132"/>
    </location>
</feature>
<dbReference type="Pfam" id="PF11193">
    <property type="entry name" value="DUF2812"/>
    <property type="match status" value="1"/>
</dbReference>
<reference evidence="2 3" key="1">
    <citation type="submission" date="2023-06" db="EMBL/GenBank/DDBJ databases">
        <title>Aquibacillus rhizosphaerae LR5S19.</title>
        <authorList>
            <person name="Sun J.-Q."/>
        </authorList>
    </citation>
    <scope>NUCLEOTIDE SEQUENCE [LARGE SCALE GENOMIC DNA]</scope>
    <source>
        <strain evidence="2 3">LR5S19</strain>
    </source>
</reference>
<feature type="transmembrane region" description="Helical" evidence="1">
    <location>
        <begin position="138"/>
        <end position="160"/>
    </location>
</feature>
<evidence type="ECO:0000313" key="2">
    <source>
        <dbReference type="EMBL" id="MDL4842742.1"/>
    </source>
</evidence>
<keyword evidence="3" id="KW-1185">Reference proteome</keyword>
<protein>
    <submittedName>
        <fullName evidence="2">DUF2812 domain-containing protein</fullName>
    </submittedName>
</protein>
<dbReference type="EMBL" id="JASTZU010000063">
    <property type="protein sequence ID" value="MDL4842742.1"/>
    <property type="molecule type" value="Genomic_DNA"/>
</dbReference>